<keyword evidence="1" id="KW-0472">Membrane</keyword>
<feature type="transmembrane region" description="Helical" evidence="1">
    <location>
        <begin position="37"/>
        <end position="55"/>
    </location>
</feature>
<accession>A0ABU9DJH0</accession>
<name>A0ABU9DJH0_9BACL</name>
<sequence>MKPLLKTIILLTLGLLYIGLGVILVVFDDLTGERHQWLDYGLIVGLLFVQIISIIIQIKRGYGFLIQVIGAVLLFAMYIANISQDSI</sequence>
<organism evidence="2 3">
    <name type="scientific">Paenibacillus filicis</name>
    <dbReference type="NCBI Taxonomy" id="669464"/>
    <lineage>
        <taxon>Bacteria</taxon>
        <taxon>Bacillati</taxon>
        <taxon>Bacillota</taxon>
        <taxon>Bacilli</taxon>
        <taxon>Bacillales</taxon>
        <taxon>Paenibacillaceae</taxon>
        <taxon>Paenibacillus</taxon>
    </lineage>
</organism>
<proteinExistence type="predicted"/>
<keyword evidence="1" id="KW-1133">Transmembrane helix</keyword>
<evidence type="ECO:0000313" key="3">
    <source>
        <dbReference type="Proteomes" id="UP001469365"/>
    </source>
</evidence>
<evidence type="ECO:0008006" key="4">
    <source>
        <dbReference type="Google" id="ProtNLM"/>
    </source>
</evidence>
<evidence type="ECO:0000313" key="2">
    <source>
        <dbReference type="EMBL" id="MEK8129010.1"/>
    </source>
</evidence>
<evidence type="ECO:0000256" key="1">
    <source>
        <dbReference type="SAM" id="Phobius"/>
    </source>
</evidence>
<comment type="caution">
    <text evidence="2">The sequence shown here is derived from an EMBL/GenBank/DDBJ whole genome shotgun (WGS) entry which is preliminary data.</text>
</comment>
<reference evidence="2 3" key="1">
    <citation type="submission" date="2024-04" db="EMBL/GenBank/DDBJ databases">
        <title>draft genome sequnece of Paenibacillus filicis.</title>
        <authorList>
            <person name="Kim D.-U."/>
        </authorList>
    </citation>
    <scope>NUCLEOTIDE SEQUENCE [LARGE SCALE GENOMIC DNA]</scope>
    <source>
        <strain evidence="2 3">KACC14197</strain>
    </source>
</reference>
<gene>
    <name evidence="2" type="ORF">WMW72_13990</name>
</gene>
<dbReference type="Proteomes" id="UP001469365">
    <property type="component" value="Unassembled WGS sequence"/>
</dbReference>
<dbReference type="RefSeq" id="WP_341416109.1">
    <property type="nucleotide sequence ID" value="NZ_JBBPCC010000008.1"/>
</dbReference>
<keyword evidence="1" id="KW-0812">Transmembrane</keyword>
<feature type="transmembrane region" description="Helical" evidence="1">
    <location>
        <begin position="7"/>
        <end position="25"/>
    </location>
</feature>
<protein>
    <recommendedName>
        <fullName evidence="4">DUF3953 domain-containing protein</fullName>
    </recommendedName>
</protein>
<dbReference type="EMBL" id="JBBPCC010000008">
    <property type="protein sequence ID" value="MEK8129010.1"/>
    <property type="molecule type" value="Genomic_DNA"/>
</dbReference>
<feature type="transmembrane region" description="Helical" evidence="1">
    <location>
        <begin position="62"/>
        <end position="80"/>
    </location>
</feature>
<keyword evidence="3" id="KW-1185">Reference proteome</keyword>